<keyword evidence="1 4" id="KW-0812">Transmembrane</keyword>
<feature type="transmembrane region" description="Helical" evidence="4">
    <location>
        <begin position="116"/>
        <end position="135"/>
    </location>
</feature>
<feature type="transmembrane region" description="Helical" evidence="4">
    <location>
        <begin position="87"/>
        <end position="104"/>
    </location>
</feature>
<evidence type="ECO:0000256" key="4">
    <source>
        <dbReference type="SAM" id="Phobius"/>
    </source>
</evidence>
<dbReference type="AlphaFoldDB" id="A0A1M6D193"/>
<gene>
    <name evidence="6" type="ORF">SAMN02745194_00786</name>
</gene>
<evidence type="ECO:0000256" key="1">
    <source>
        <dbReference type="ARBA" id="ARBA00022692"/>
    </source>
</evidence>
<name>A0A1M6D193_9PROT</name>
<protein>
    <submittedName>
        <fullName evidence="6">Sugar phosphate permease</fullName>
    </submittedName>
</protein>
<feature type="transmembrane region" description="Helical" evidence="4">
    <location>
        <begin position="147"/>
        <end position="170"/>
    </location>
</feature>
<feature type="transmembrane region" description="Helical" evidence="4">
    <location>
        <begin position="271"/>
        <end position="289"/>
    </location>
</feature>
<dbReference type="InterPro" id="IPR050327">
    <property type="entry name" value="Proton-linked_MCT"/>
</dbReference>
<dbReference type="RefSeq" id="WP_073131685.1">
    <property type="nucleotide sequence ID" value="NZ_FQZF01000004.1"/>
</dbReference>
<keyword evidence="2 4" id="KW-1133">Transmembrane helix</keyword>
<feature type="transmembrane region" description="Helical" evidence="4">
    <location>
        <begin position="301"/>
        <end position="317"/>
    </location>
</feature>
<feature type="transmembrane region" description="Helical" evidence="4">
    <location>
        <begin position="20"/>
        <end position="40"/>
    </location>
</feature>
<dbReference type="Gene3D" id="1.20.1250.20">
    <property type="entry name" value="MFS general substrate transporter like domains"/>
    <property type="match status" value="2"/>
</dbReference>
<dbReference type="PANTHER" id="PTHR11360:SF284">
    <property type="entry name" value="EG:103B4.3 PROTEIN-RELATED"/>
    <property type="match status" value="1"/>
</dbReference>
<dbReference type="PROSITE" id="PS50850">
    <property type="entry name" value="MFS"/>
    <property type="match status" value="1"/>
</dbReference>
<feature type="transmembrane region" description="Helical" evidence="4">
    <location>
        <begin position="323"/>
        <end position="343"/>
    </location>
</feature>
<dbReference type="Pfam" id="PF07690">
    <property type="entry name" value="MFS_1"/>
    <property type="match status" value="1"/>
</dbReference>
<dbReference type="SUPFAM" id="SSF103473">
    <property type="entry name" value="MFS general substrate transporter"/>
    <property type="match status" value="1"/>
</dbReference>
<feature type="transmembrane region" description="Helical" evidence="4">
    <location>
        <begin position="236"/>
        <end position="255"/>
    </location>
</feature>
<accession>A0A1M6D193</accession>
<dbReference type="OrthoDB" id="9793415at2"/>
<evidence type="ECO:0000256" key="3">
    <source>
        <dbReference type="ARBA" id="ARBA00023136"/>
    </source>
</evidence>
<feature type="transmembrane region" description="Helical" evidence="4">
    <location>
        <begin position="391"/>
        <end position="412"/>
    </location>
</feature>
<dbReference type="PANTHER" id="PTHR11360">
    <property type="entry name" value="MONOCARBOXYLATE TRANSPORTER"/>
    <property type="match status" value="1"/>
</dbReference>
<dbReference type="GO" id="GO:0022857">
    <property type="term" value="F:transmembrane transporter activity"/>
    <property type="evidence" value="ECO:0007669"/>
    <property type="project" value="InterPro"/>
</dbReference>
<keyword evidence="3 4" id="KW-0472">Membrane</keyword>
<feature type="transmembrane region" description="Helical" evidence="4">
    <location>
        <begin position="52"/>
        <end position="75"/>
    </location>
</feature>
<feature type="transmembrane region" description="Helical" evidence="4">
    <location>
        <begin position="176"/>
        <end position="197"/>
    </location>
</feature>
<evidence type="ECO:0000259" key="5">
    <source>
        <dbReference type="PROSITE" id="PS50850"/>
    </source>
</evidence>
<evidence type="ECO:0000313" key="7">
    <source>
        <dbReference type="Proteomes" id="UP000184387"/>
    </source>
</evidence>
<feature type="domain" description="Major facilitator superfamily (MFS) profile" evidence="5">
    <location>
        <begin position="19"/>
        <end position="413"/>
    </location>
</feature>
<sequence length="427" mass="43012">MTRVAGQRSLRRPPLAFRGWAVVAGSFTVQAISFGAIYSFPAFAVPVRESFGASHASVTLLYAISGAMAFAVGAISGPISDRFGARWPVSIGMATIALGFLLAARAESFAEVLLCYGLMVGTGAGLAYVPALAVVQRWFVAWRGLASGIATAGVGVGTALVPLSATLLSACGSWRAAFPVAGLAIAILGLLAAQLLAPSPERCGLRPDGLDSPAREPVPSSLEGVSIGRAMAGRRFPWLMAGCLLVSAPIALPFAEIVNTARARGLDAAEALWLLGLIGLGSIIGRLALGAVADQHGRGQTLLACCLGVAASMAWWAQASSALGFAAFALAFGIFQGGFVALLPSVVVDLYGRRCAGGVIGALFAGRALAVLLAPPGMAALAGITGPDAPLLLSGGLALLGTAALALALRACPAAAPLGGRYSSPRP</sequence>
<feature type="transmembrane region" description="Helical" evidence="4">
    <location>
        <begin position="355"/>
        <end position="379"/>
    </location>
</feature>
<dbReference type="STRING" id="198092.SAMN02745194_00786"/>
<dbReference type="InterPro" id="IPR011701">
    <property type="entry name" value="MFS"/>
</dbReference>
<dbReference type="EMBL" id="FQZF01000004">
    <property type="protein sequence ID" value="SHI67027.1"/>
    <property type="molecule type" value="Genomic_DNA"/>
</dbReference>
<evidence type="ECO:0000313" key="6">
    <source>
        <dbReference type="EMBL" id="SHI67027.1"/>
    </source>
</evidence>
<evidence type="ECO:0000256" key="2">
    <source>
        <dbReference type="ARBA" id="ARBA00022989"/>
    </source>
</evidence>
<dbReference type="InterPro" id="IPR020846">
    <property type="entry name" value="MFS_dom"/>
</dbReference>
<keyword evidence="7" id="KW-1185">Reference proteome</keyword>
<dbReference type="InterPro" id="IPR036259">
    <property type="entry name" value="MFS_trans_sf"/>
</dbReference>
<dbReference type="Proteomes" id="UP000184387">
    <property type="component" value="Unassembled WGS sequence"/>
</dbReference>
<reference evidence="6 7" key="1">
    <citation type="submission" date="2016-11" db="EMBL/GenBank/DDBJ databases">
        <authorList>
            <person name="Jaros S."/>
            <person name="Januszkiewicz K."/>
            <person name="Wedrychowicz H."/>
        </authorList>
    </citation>
    <scope>NUCLEOTIDE SEQUENCE [LARGE SCALE GENOMIC DNA]</scope>
    <source>
        <strain evidence="6 7">DSM 14916</strain>
    </source>
</reference>
<proteinExistence type="predicted"/>
<organism evidence="6 7">
    <name type="scientific">Muricoccus roseus</name>
    <dbReference type="NCBI Taxonomy" id="198092"/>
    <lineage>
        <taxon>Bacteria</taxon>
        <taxon>Pseudomonadati</taxon>
        <taxon>Pseudomonadota</taxon>
        <taxon>Alphaproteobacteria</taxon>
        <taxon>Acetobacterales</taxon>
        <taxon>Roseomonadaceae</taxon>
        <taxon>Muricoccus</taxon>
    </lineage>
</organism>